<evidence type="ECO:0000313" key="1">
    <source>
        <dbReference type="EMBL" id="KAK9324025.1"/>
    </source>
</evidence>
<dbReference type="EMBL" id="MU970054">
    <property type="protein sequence ID" value="KAK9324025.1"/>
    <property type="molecule type" value="Genomic_DNA"/>
</dbReference>
<proteinExistence type="predicted"/>
<name>A0ACC3TSN7_9ASCO</name>
<protein>
    <submittedName>
        <fullName evidence="1">Uncharacterized protein</fullName>
    </submittedName>
</protein>
<reference evidence="2" key="1">
    <citation type="journal article" date="2024" name="Front. Bioeng. Biotechnol.">
        <title>Genome-scale model development and genomic sequencing of the oleaginous clade Lipomyces.</title>
        <authorList>
            <person name="Czajka J.J."/>
            <person name="Han Y."/>
            <person name="Kim J."/>
            <person name="Mondo S.J."/>
            <person name="Hofstad B.A."/>
            <person name="Robles A."/>
            <person name="Haridas S."/>
            <person name="Riley R."/>
            <person name="LaButti K."/>
            <person name="Pangilinan J."/>
            <person name="Andreopoulos W."/>
            <person name="Lipzen A."/>
            <person name="Yan J."/>
            <person name="Wang M."/>
            <person name="Ng V."/>
            <person name="Grigoriev I.V."/>
            <person name="Spatafora J.W."/>
            <person name="Magnuson J.K."/>
            <person name="Baker S.E."/>
            <person name="Pomraning K.R."/>
        </authorList>
    </citation>
    <scope>NUCLEOTIDE SEQUENCE [LARGE SCALE GENOMIC DNA]</scope>
    <source>
        <strain evidence="2">CBS 10300</strain>
    </source>
</reference>
<accession>A0ACC3TSN7</accession>
<comment type="caution">
    <text evidence="1">The sequence shown here is derived from an EMBL/GenBank/DDBJ whole genome shotgun (WGS) entry which is preliminary data.</text>
</comment>
<evidence type="ECO:0000313" key="2">
    <source>
        <dbReference type="Proteomes" id="UP001489719"/>
    </source>
</evidence>
<dbReference type="Proteomes" id="UP001489719">
    <property type="component" value="Unassembled WGS sequence"/>
</dbReference>
<keyword evidence="2" id="KW-1185">Reference proteome</keyword>
<gene>
    <name evidence="1" type="ORF">V1517DRAFT_318538</name>
</gene>
<sequence length="435" mass="48808">MSYNNNYNYNQNMQGYPHQQQGYNYQQPPPPPPQQQQQYPPPHGPPPHGYPQQPPQQGFAPPYPPQQHGYYPQEPQQGYMQQPNQQQYYPPPPGPPPSFNQATHPPPAGHTAPQYAPPPQQAHHAQAPNYNPSADVQDIIKATKGFGTDEKTLIRVLAKKSPAEIEILKPAFESVRGKSLRHVIDKETGGNLRDALLQIVAGPLGADVENAHCALDGAGTNETLLNDVVLSRTNADLNTLKGIYRQRYGRPLEQDVTDDLSLKTQKLFEMVLAASRMEEWIPVDPNKVNNDVQDLYRATQGRAGTDELLVCSILSNRSDAHLKIVADQYYARYSRKLVQIIDNEFSGHMKKALGYIVKCAVNKPTCYAEMLEECMSGIGTKDKLLVERVVRYHWDPAMLAQIKQAYRNVYGKDLISRVKGETSGDYERLMVAMLS</sequence>
<organism evidence="1 2">
    <name type="scientific">Lipomyces orientalis</name>
    <dbReference type="NCBI Taxonomy" id="1233043"/>
    <lineage>
        <taxon>Eukaryota</taxon>
        <taxon>Fungi</taxon>
        <taxon>Dikarya</taxon>
        <taxon>Ascomycota</taxon>
        <taxon>Saccharomycotina</taxon>
        <taxon>Lipomycetes</taxon>
        <taxon>Lipomycetales</taxon>
        <taxon>Lipomycetaceae</taxon>
        <taxon>Lipomyces</taxon>
    </lineage>
</organism>